<evidence type="ECO:0000313" key="2">
    <source>
        <dbReference type="Proteomes" id="UP000708208"/>
    </source>
</evidence>
<comment type="caution">
    <text evidence="1">The sequence shown here is derived from an EMBL/GenBank/DDBJ whole genome shotgun (WGS) entry which is preliminary data.</text>
</comment>
<sequence>MPIPIWEFGPEKGDQKSLMLFSVKFTLIILKLQQDMNSLMVYGSSAPIVSLPQIAPEMCAWGCHRKFLFEINMLPIIALVSKTLPTYSSRD</sequence>
<gene>
    <name evidence="1" type="ORF">AFUS01_LOCUS37448</name>
</gene>
<proteinExistence type="predicted"/>
<protein>
    <submittedName>
        <fullName evidence="1">Uncharacterized protein</fullName>
    </submittedName>
</protein>
<organism evidence="1 2">
    <name type="scientific">Allacma fusca</name>
    <dbReference type="NCBI Taxonomy" id="39272"/>
    <lineage>
        <taxon>Eukaryota</taxon>
        <taxon>Metazoa</taxon>
        <taxon>Ecdysozoa</taxon>
        <taxon>Arthropoda</taxon>
        <taxon>Hexapoda</taxon>
        <taxon>Collembola</taxon>
        <taxon>Symphypleona</taxon>
        <taxon>Sminthuridae</taxon>
        <taxon>Allacma</taxon>
    </lineage>
</organism>
<evidence type="ECO:0000313" key="1">
    <source>
        <dbReference type="EMBL" id="CAG7827459.1"/>
    </source>
</evidence>
<dbReference type="Proteomes" id="UP000708208">
    <property type="component" value="Unassembled WGS sequence"/>
</dbReference>
<dbReference type="EMBL" id="CAJVCH010543634">
    <property type="protein sequence ID" value="CAG7827459.1"/>
    <property type="molecule type" value="Genomic_DNA"/>
</dbReference>
<accession>A0A8J2PL05</accession>
<name>A0A8J2PL05_9HEXA</name>
<reference evidence="1" key="1">
    <citation type="submission" date="2021-06" db="EMBL/GenBank/DDBJ databases">
        <authorList>
            <person name="Hodson N. C."/>
            <person name="Mongue J. A."/>
            <person name="Jaron S. K."/>
        </authorList>
    </citation>
    <scope>NUCLEOTIDE SEQUENCE</scope>
</reference>
<keyword evidence="2" id="KW-1185">Reference proteome</keyword>
<dbReference type="AlphaFoldDB" id="A0A8J2PL05"/>